<keyword evidence="1" id="KW-1133">Transmembrane helix</keyword>
<name>A0A9E7N526_9CAUD</name>
<dbReference type="EMBL" id="ON529851">
    <property type="protein sequence ID" value="UTC28682.1"/>
    <property type="molecule type" value="Genomic_DNA"/>
</dbReference>
<keyword evidence="1" id="KW-0812">Transmembrane</keyword>
<evidence type="ECO:0000313" key="3">
    <source>
        <dbReference type="Proteomes" id="UP001056634"/>
    </source>
</evidence>
<reference evidence="2" key="1">
    <citation type="submission" date="2022-04" db="EMBL/GenBank/DDBJ databases">
        <authorList>
            <person name="Friedrich I."/>
            <person name="Schneider D."/>
            <person name="Poehlein A."/>
            <person name="Hertel R."/>
            <person name="Daniel R."/>
        </authorList>
    </citation>
    <scope>NUCLEOTIDE SEQUENCE</scope>
</reference>
<evidence type="ECO:0000313" key="2">
    <source>
        <dbReference type="EMBL" id="UTC28682.1"/>
    </source>
</evidence>
<feature type="transmembrane region" description="Helical" evidence="1">
    <location>
        <begin position="6"/>
        <end position="28"/>
    </location>
</feature>
<sequence length="78" mass="8942">MPDLPPSFLWTMLALSAVYLIGVAGLMLRASRLRRRILRLENTLRTIRHLTRQRGDADLIFHVDDLLAAVALDTHETY</sequence>
<gene>
    <name evidence="2" type="ORF">MARCHEWKA_01690</name>
</gene>
<accession>A0A9E7N526</accession>
<organism evidence="2 3">
    <name type="scientific">Brevundimonas phage vB_BpoS-Marchewka</name>
    <dbReference type="NCBI Taxonomy" id="2948604"/>
    <lineage>
        <taxon>Viruses</taxon>
        <taxon>Duplodnaviria</taxon>
        <taxon>Heunggongvirae</taxon>
        <taxon>Uroviricota</taxon>
        <taxon>Caudoviricetes</taxon>
        <taxon>Jeanschmidtviridae</taxon>
        <taxon>Marchewkavirus</taxon>
        <taxon>Marchewkavirus marchewka</taxon>
    </lineage>
</organism>
<dbReference type="Proteomes" id="UP001056634">
    <property type="component" value="Segment"/>
</dbReference>
<keyword evidence="1" id="KW-0472">Membrane</keyword>
<evidence type="ECO:0000256" key="1">
    <source>
        <dbReference type="SAM" id="Phobius"/>
    </source>
</evidence>
<protein>
    <submittedName>
        <fullName evidence="2">Uncharacterized protein</fullName>
    </submittedName>
</protein>
<proteinExistence type="predicted"/>
<keyword evidence="3" id="KW-1185">Reference proteome</keyword>